<evidence type="ECO:0000313" key="2">
    <source>
        <dbReference type="EMBL" id="GFJ87477.1"/>
    </source>
</evidence>
<feature type="region of interest" description="Disordered" evidence="1">
    <location>
        <begin position="18"/>
        <end position="38"/>
    </location>
</feature>
<proteinExistence type="predicted"/>
<comment type="caution">
    <text evidence="2">The sequence shown here is derived from an EMBL/GenBank/DDBJ whole genome shotgun (WGS) entry which is preliminary data.</text>
</comment>
<keyword evidence="3" id="KW-1185">Reference proteome</keyword>
<evidence type="ECO:0000313" key="3">
    <source>
        <dbReference type="Proteomes" id="UP000482960"/>
    </source>
</evidence>
<name>A0A6V8L068_9ACTN</name>
<reference evidence="2 3" key="1">
    <citation type="submission" date="2020-03" db="EMBL/GenBank/DDBJ databases">
        <title>Whole genome shotgun sequence of Phytohabitans rumicis NBRC 108638.</title>
        <authorList>
            <person name="Komaki H."/>
            <person name="Tamura T."/>
        </authorList>
    </citation>
    <scope>NUCLEOTIDE SEQUENCE [LARGE SCALE GENOMIC DNA]</scope>
    <source>
        <strain evidence="2 3">NBRC 108638</strain>
    </source>
</reference>
<protein>
    <submittedName>
        <fullName evidence="2">Uncharacterized protein</fullName>
    </submittedName>
</protein>
<sequence>MARHALGLARSEFNAYLDGSDRAYPNPTTRRGTPWQDRSPLDLWLTATTVTAASRDVLGLGSGGVVVCPSRYAPARVTCGPHAPAGTAQVGGSLALAETPDQRCQPRRTRPKDNDRAPPGDGGVRRGLCSASVLETSFRPHT</sequence>
<dbReference type="AlphaFoldDB" id="A0A6V8L068"/>
<accession>A0A6V8L068</accession>
<gene>
    <name evidence="2" type="ORF">Prum_011190</name>
</gene>
<evidence type="ECO:0000256" key="1">
    <source>
        <dbReference type="SAM" id="MobiDB-lite"/>
    </source>
</evidence>
<dbReference type="Proteomes" id="UP000482960">
    <property type="component" value="Unassembled WGS sequence"/>
</dbReference>
<organism evidence="2 3">
    <name type="scientific">Phytohabitans rumicis</name>
    <dbReference type="NCBI Taxonomy" id="1076125"/>
    <lineage>
        <taxon>Bacteria</taxon>
        <taxon>Bacillati</taxon>
        <taxon>Actinomycetota</taxon>
        <taxon>Actinomycetes</taxon>
        <taxon>Micromonosporales</taxon>
        <taxon>Micromonosporaceae</taxon>
    </lineage>
</organism>
<dbReference type="EMBL" id="BLPG01000001">
    <property type="protein sequence ID" value="GFJ87477.1"/>
    <property type="molecule type" value="Genomic_DNA"/>
</dbReference>
<feature type="region of interest" description="Disordered" evidence="1">
    <location>
        <begin position="91"/>
        <end position="127"/>
    </location>
</feature>
<reference evidence="2 3" key="2">
    <citation type="submission" date="2020-03" db="EMBL/GenBank/DDBJ databases">
        <authorList>
            <person name="Ichikawa N."/>
            <person name="Kimura A."/>
            <person name="Kitahashi Y."/>
            <person name="Uohara A."/>
        </authorList>
    </citation>
    <scope>NUCLEOTIDE SEQUENCE [LARGE SCALE GENOMIC DNA]</scope>
    <source>
        <strain evidence="2 3">NBRC 108638</strain>
    </source>
</reference>